<reference evidence="1" key="2">
    <citation type="submission" date="2021-02" db="EMBL/GenBank/DDBJ databases">
        <authorList>
            <person name="Kimball J.A."/>
            <person name="Haas M.W."/>
            <person name="Macchietto M."/>
            <person name="Kono T."/>
            <person name="Duquette J."/>
            <person name="Shao M."/>
        </authorList>
    </citation>
    <scope>NUCLEOTIDE SEQUENCE</scope>
    <source>
        <tissue evidence="1">Fresh leaf tissue</tissue>
    </source>
</reference>
<keyword evidence="2" id="KW-1185">Reference proteome</keyword>
<name>A0A8J5X4T9_ZIZPA</name>
<dbReference type="EMBL" id="JAAALK010000079">
    <property type="protein sequence ID" value="KAG8100250.1"/>
    <property type="molecule type" value="Genomic_DNA"/>
</dbReference>
<gene>
    <name evidence="1" type="ORF">GUJ93_ZPchr0013g37210</name>
</gene>
<reference evidence="1" key="1">
    <citation type="journal article" date="2021" name="bioRxiv">
        <title>Whole Genome Assembly and Annotation of Northern Wild Rice, Zizania palustris L., Supports a Whole Genome Duplication in the Zizania Genus.</title>
        <authorList>
            <person name="Haas M."/>
            <person name="Kono T."/>
            <person name="Macchietto M."/>
            <person name="Millas R."/>
            <person name="McGilp L."/>
            <person name="Shao M."/>
            <person name="Duquette J."/>
            <person name="Hirsch C.N."/>
            <person name="Kimball J."/>
        </authorList>
    </citation>
    <scope>NUCLEOTIDE SEQUENCE</scope>
    <source>
        <tissue evidence="1">Fresh leaf tissue</tissue>
    </source>
</reference>
<protein>
    <submittedName>
        <fullName evidence="1">Uncharacterized protein</fullName>
    </submittedName>
</protein>
<organism evidence="1 2">
    <name type="scientific">Zizania palustris</name>
    <name type="common">Northern wild rice</name>
    <dbReference type="NCBI Taxonomy" id="103762"/>
    <lineage>
        <taxon>Eukaryota</taxon>
        <taxon>Viridiplantae</taxon>
        <taxon>Streptophyta</taxon>
        <taxon>Embryophyta</taxon>
        <taxon>Tracheophyta</taxon>
        <taxon>Spermatophyta</taxon>
        <taxon>Magnoliopsida</taxon>
        <taxon>Liliopsida</taxon>
        <taxon>Poales</taxon>
        <taxon>Poaceae</taxon>
        <taxon>BOP clade</taxon>
        <taxon>Oryzoideae</taxon>
        <taxon>Oryzeae</taxon>
        <taxon>Zizaniinae</taxon>
        <taxon>Zizania</taxon>
    </lineage>
</organism>
<proteinExistence type="predicted"/>
<sequence>MATKFVRNGYVRPYVMISIASSFCCQCEQTINLQPNGPVNRTEGEILATTTATNPLRRSPAPPRRRIHCLLCDVLRAH</sequence>
<dbReference type="AlphaFoldDB" id="A0A8J5X4T9"/>
<accession>A0A8J5X4T9</accession>
<evidence type="ECO:0000313" key="1">
    <source>
        <dbReference type="EMBL" id="KAG8100250.1"/>
    </source>
</evidence>
<dbReference type="Proteomes" id="UP000729402">
    <property type="component" value="Unassembled WGS sequence"/>
</dbReference>
<comment type="caution">
    <text evidence="1">The sequence shown here is derived from an EMBL/GenBank/DDBJ whole genome shotgun (WGS) entry which is preliminary data.</text>
</comment>
<evidence type="ECO:0000313" key="2">
    <source>
        <dbReference type="Proteomes" id="UP000729402"/>
    </source>
</evidence>